<evidence type="ECO:0000313" key="4">
    <source>
        <dbReference type="EMBL" id="SFB12496.1"/>
    </source>
</evidence>
<feature type="repeat" description="ANK" evidence="3">
    <location>
        <begin position="337"/>
        <end position="369"/>
    </location>
</feature>
<feature type="repeat" description="ANK" evidence="3">
    <location>
        <begin position="409"/>
        <end position="441"/>
    </location>
</feature>
<sequence>MNSGIPAFANVEQLRKRAKDLLRASRSGDAAALARITAHRRQDRPQPLLSDAQLTLAREYGFPSWAQLRSYVERLAEHGPGLEHAYRDDPGYYEERADGLLASAEDGTPSAVAAFDRARAPVDRNGARLVLARQHGFRSWAGLRGHVRGLIAGGEPFARAYRAVEAQDVAGLGALVGRFPELVHARGTNGNDLLGMATATCDERLVQVLLDRGADPARANAHDWTALHQTAYSGQPHLARLLLATGAPIDVSARGDGGTPLVIALFWGHTEVAELLATAGVVPANLRAAAGLGRLDLLGELLAPDGTPTREAGAHRGFYRPHSGFPAWRPSDEPKEIRNEALTWAARNGRVEAVELLVRHGADVDADVYRGTALTWAAACGQALAAQGLLALGADPNRRGTFGGPGHGEGVTALHLAAQHGSVGVIEVLLRAGADPSIRDNLHGGDAASWAEEFGQQAARELLNT</sequence>
<dbReference type="Pfam" id="PF12796">
    <property type="entry name" value="Ank_2"/>
    <property type="match status" value="2"/>
</dbReference>
<dbReference type="SMART" id="SM00248">
    <property type="entry name" value="ANK"/>
    <property type="match status" value="6"/>
</dbReference>
<dbReference type="PROSITE" id="PS50297">
    <property type="entry name" value="ANK_REP_REGION"/>
    <property type="match status" value="3"/>
</dbReference>
<dbReference type="PROSITE" id="PS50088">
    <property type="entry name" value="ANK_REPEAT"/>
    <property type="match status" value="3"/>
</dbReference>
<keyword evidence="1" id="KW-0677">Repeat</keyword>
<proteinExistence type="predicted"/>
<dbReference type="PRINTS" id="PR01415">
    <property type="entry name" value="ANKYRIN"/>
</dbReference>
<dbReference type="OrthoDB" id="928522at2"/>
<reference evidence="5" key="1">
    <citation type="submission" date="2016-10" db="EMBL/GenBank/DDBJ databases">
        <authorList>
            <person name="Varghese N."/>
            <person name="Submissions S."/>
        </authorList>
    </citation>
    <scope>NUCLEOTIDE SEQUENCE [LARGE SCALE GENOMIC DNA]</scope>
    <source>
        <strain evidence="5">CGMCC 4.3568</strain>
    </source>
</reference>
<protein>
    <submittedName>
        <fullName evidence="4">Ankyrin repeat-containing protein</fullName>
    </submittedName>
</protein>
<evidence type="ECO:0000256" key="2">
    <source>
        <dbReference type="ARBA" id="ARBA00023043"/>
    </source>
</evidence>
<dbReference type="InterPro" id="IPR002110">
    <property type="entry name" value="Ankyrin_rpt"/>
</dbReference>
<accession>A0A1I0YIB2</accession>
<dbReference type="SUPFAM" id="SSF48403">
    <property type="entry name" value="Ankyrin repeat"/>
    <property type="match status" value="1"/>
</dbReference>
<dbReference type="Proteomes" id="UP000243799">
    <property type="component" value="Unassembled WGS sequence"/>
</dbReference>
<name>A0A1I0YIB2_9PSEU</name>
<dbReference type="InterPro" id="IPR050663">
    <property type="entry name" value="Ankyrin-SOCS_Box"/>
</dbReference>
<keyword evidence="2 3" id="KW-0040">ANK repeat</keyword>
<dbReference type="STRING" id="490629.SAMN05216266_10565"/>
<dbReference type="GO" id="GO:0045944">
    <property type="term" value="P:positive regulation of transcription by RNA polymerase II"/>
    <property type="evidence" value="ECO:0007669"/>
    <property type="project" value="TreeGrafter"/>
</dbReference>
<dbReference type="GO" id="GO:0000976">
    <property type="term" value="F:transcription cis-regulatory region binding"/>
    <property type="evidence" value="ECO:0007669"/>
    <property type="project" value="TreeGrafter"/>
</dbReference>
<dbReference type="RefSeq" id="WP_091672271.1">
    <property type="nucleotide sequence ID" value="NZ_FOKG01000005.1"/>
</dbReference>
<feature type="repeat" description="ANK" evidence="3">
    <location>
        <begin position="222"/>
        <end position="254"/>
    </location>
</feature>
<dbReference type="PANTHER" id="PTHR24193:SF121">
    <property type="entry name" value="ADA2A-CONTAINING COMPLEX COMPONENT 3, ISOFORM D"/>
    <property type="match status" value="1"/>
</dbReference>
<evidence type="ECO:0000313" key="5">
    <source>
        <dbReference type="Proteomes" id="UP000243799"/>
    </source>
</evidence>
<dbReference type="Pfam" id="PF00023">
    <property type="entry name" value="Ank"/>
    <property type="match status" value="1"/>
</dbReference>
<dbReference type="AlphaFoldDB" id="A0A1I0YIB2"/>
<dbReference type="InterPro" id="IPR036770">
    <property type="entry name" value="Ankyrin_rpt-contain_sf"/>
</dbReference>
<organism evidence="4 5">
    <name type="scientific">Amycolatopsis marina</name>
    <dbReference type="NCBI Taxonomy" id="490629"/>
    <lineage>
        <taxon>Bacteria</taxon>
        <taxon>Bacillati</taxon>
        <taxon>Actinomycetota</taxon>
        <taxon>Actinomycetes</taxon>
        <taxon>Pseudonocardiales</taxon>
        <taxon>Pseudonocardiaceae</taxon>
        <taxon>Amycolatopsis</taxon>
    </lineage>
</organism>
<dbReference type="EMBL" id="FOKG01000005">
    <property type="protein sequence ID" value="SFB12496.1"/>
    <property type="molecule type" value="Genomic_DNA"/>
</dbReference>
<evidence type="ECO:0000256" key="3">
    <source>
        <dbReference type="PROSITE-ProRule" id="PRU00023"/>
    </source>
</evidence>
<keyword evidence="5" id="KW-1185">Reference proteome</keyword>
<dbReference type="Gene3D" id="1.25.40.20">
    <property type="entry name" value="Ankyrin repeat-containing domain"/>
    <property type="match status" value="2"/>
</dbReference>
<gene>
    <name evidence="4" type="ORF">SAMN05216266_10565</name>
</gene>
<evidence type="ECO:0000256" key="1">
    <source>
        <dbReference type="ARBA" id="ARBA00022737"/>
    </source>
</evidence>
<dbReference type="PANTHER" id="PTHR24193">
    <property type="entry name" value="ANKYRIN REPEAT PROTEIN"/>
    <property type="match status" value="1"/>
</dbReference>